<evidence type="ECO:0000313" key="2">
    <source>
        <dbReference type="EMBL" id="MFD0685896.1"/>
    </source>
</evidence>
<dbReference type="Proteomes" id="UP001597063">
    <property type="component" value="Unassembled WGS sequence"/>
</dbReference>
<accession>A0ABW2XHC6</accession>
<organism evidence="2 3">
    <name type="scientific">Actinomadura fibrosa</name>
    <dbReference type="NCBI Taxonomy" id="111802"/>
    <lineage>
        <taxon>Bacteria</taxon>
        <taxon>Bacillati</taxon>
        <taxon>Actinomycetota</taxon>
        <taxon>Actinomycetes</taxon>
        <taxon>Streptosporangiales</taxon>
        <taxon>Thermomonosporaceae</taxon>
        <taxon>Actinomadura</taxon>
    </lineage>
</organism>
<evidence type="ECO:0000256" key="1">
    <source>
        <dbReference type="SAM" id="MobiDB-lite"/>
    </source>
</evidence>
<sequence length="84" mass="9347">MSTSDDVRIALARLTTDERRTLVARWTGNAVQWDATSPRLGAMWTALAALVAEVEELEQARTAAMVHSDQVRGHTMRAAGKRRR</sequence>
<name>A0ABW2XHC6_9ACTN</name>
<dbReference type="EMBL" id="JBHTGP010000006">
    <property type="protein sequence ID" value="MFD0685896.1"/>
    <property type="molecule type" value="Genomic_DNA"/>
</dbReference>
<gene>
    <name evidence="2" type="ORF">ACFQZM_15430</name>
</gene>
<feature type="region of interest" description="Disordered" evidence="1">
    <location>
        <begin position="65"/>
        <end position="84"/>
    </location>
</feature>
<dbReference type="RefSeq" id="WP_131755311.1">
    <property type="nucleotide sequence ID" value="NZ_CAACUY010000004.1"/>
</dbReference>
<keyword evidence="3" id="KW-1185">Reference proteome</keyword>
<protein>
    <recommendedName>
        <fullName evidence="4">WXG100 family type VII secretion target</fullName>
    </recommendedName>
</protein>
<evidence type="ECO:0000313" key="3">
    <source>
        <dbReference type="Proteomes" id="UP001597063"/>
    </source>
</evidence>
<evidence type="ECO:0008006" key="4">
    <source>
        <dbReference type="Google" id="ProtNLM"/>
    </source>
</evidence>
<reference evidence="3" key="1">
    <citation type="journal article" date="2019" name="Int. J. Syst. Evol. Microbiol.">
        <title>The Global Catalogue of Microorganisms (GCM) 10K type strain sequencing project: providing services to taxonomists for standard genome sequencing and annotation.</title>
        <authorList>
            <consortium name="The Broad Institute Genomics Platform"/>
            <consortium name="The Broad Institute Genome Sequencing Center for Infectious Disease"/>
            <person name="Wu L."/>
            <person name="Ma J."/>
        </authorList>
    </citation>
    <scope>NUCLEOTIDE SEQUENCE [LARGE SCALE GENOMIC DNA]</scope>
    <source>
        <strain evidence="3">JCM 9371</strain>
    </source>
</reference>
<proteinExistence type="predicted"/>
<comment type="caution">
    <text evidence="2">The sequence shown here is derived from an EMBL/GenBank/DDBJ whole genome shotgun (WGS) entry which is preliminary data.</text>
</comment>